<protein>
    <submittedName>
        <fullName evidence="2">Helix-turn-helix domain-containing protein</fullName>
    </submittedName>
</protein>
<dbReference type="Pfam" id="PF12728">
    <property type="entry name" value="HTH_17"/>
    <property type="match status" value="1"/>
</dbReference>
<organism evidence="2 3">
    <name type="scientific">Shewanella litorisediminis</name>
    <dbReference type="NCBI Taxonomy" id="1173586"/>
    <lineage>
        <taxon>Bacteria</taxon>
        <taxon>Pseudomonadati</taxon>
        <taxon>Pseudomonadota</taxon>
        <taxon>Gammaproteobacteria</taxon>
        <taxon>Alteromonadales</taxon>
        <taxon>Shewanellaceae</taxon>
        <taxon>Shewanella</taxon>
    </lineage>
</organism>
<keyword evidence="3" id="KW-1185">Reference proteome</keyword>
<dbReference type="SUPFAM" id="SSF46955">
    <property type="entry name" value="Putative DNA-binding domain"/>
    <property type="match status" value="1"/>
</dbReference>
<gene>
    <name evidence="2" type="ORF">JQC75_16520</name>
</gene>
<dbReference type="RefSeq" id="WP_203325108.1">
    <property type="nucleotide sequence ID" value="NZ_CP069213.1"/>
</dbReference>
<dbReference type="EMBL" id="CP069213">
    <property type="protein sequence ID" value="QRH01431.1"/>
    <property type="molecule type" value="Genomic_DNA"/>
</dbReference>
<evidence type="ECO:0000313" key="3">
    <source>
        <dbReference type="Proteomes" id="UP000596252"/>
    </source>
</evidence>
<name>A0ABX7G2B2_9GAMM</name>
<dbReference type="Proteomes" id="UP000596252">
    <property type="component" value="Chromosome"/>
</dbReference>
<evidence type="ECO:0000313" key="2">
    <source>
        <dbReference type="EMBL" id="QRH01431.1"/>
    </source>
</evidence>
<sequence>MQDNRVNSSFDLDITPLISIAEMCAILQKSRATVHRWVRAQKLITPIRRNQRTLGWCPDEFKRWQSDQGNLPLN</sequence>
<feature type="domain" description="Helix-turn-helix" evidence="1">
    <location>
        <begin position="18"/>
        <end position="45"/>
    </location>
</feature>
<accession>A0ABX7G2B2</accession>
<reference evidence="2 3" key="1">
    <citation type="journal article" date="2012" name="Antonie Van Leeuwenhoek">
        <title>Shewanella litorisediminis sp. nov., a gammaproteobacterium isolated from a tidal flat sediment.</title>
        <authorList>
            <person name="Lee M.H."/>
            <person name="Yoon J.H."/>
        </authorList>
    </citation>
    <scope>NUCLEOTIDE SEQUENCE [LARGE SCALE GENOMIC DNA]</scope>
    <source>
        <strain evidence="2 3">SMK1-12</strain>
    </source>
</reference>
<evidence type="ECO:0000259" key="1">
    <source>
        <dbReference type="Pfam" id="PF12728"/>
    </source>
</evidence>
<dbReference type="InterPro" id="IPR009061">
    <property type="entry name" value="DNA-bd_dom_put_sf"/>
</dbReference>
<proteinExistence type="predicted"/>
<dbReference type="InterPro" id="IPR041657">
    <property type="entry name" value="HTH_17"/>
</dbReference>